<evidence type="ECO:0000259" key="9">
    <source>
        <dbReference type="Pfam" id="PF00884"/>
    </source>
</evidence>
<evidence type="ECO:0000256" key="7">
    <source>
        <dbReference type="SAM" id="MobiDB-lite"/>
    </source>
</evidence>
<evidence type="ECO:0000256" key="5">
    <source>
        <dbReference type="ARBA" id="ARBA00023180"/>
    </source>
</evidence>
<evidence type="ECO:0000256" key="1">
    <source>
        <dbReference type="ARBA" id="ARBA00001913"/>
    </source>
</evidence>
<keyword evidence="6" id="KW-0175">Coiled coil</keyword>
<dbReference type="AlphaFoldDB" id="A0A9W9YET0"/>
<feature type="signal peptide" evidence="8">
    <location>
        <begin position="1"/>
        <end position="21"/>
    </location>
</feature>
<dbReference type="InterPro" id="IPR000917">
    <property type="entry name" value="Sulfatase_N"/>
</dbReference>
<evidence type="ECO:0000256" key="2">
    <source>
        <dbReference type="ARBA" id="ARBA00008779"/>
    </source>
</evidence>
<feature type="region of interest" description="Disordered" evidence="7">
    <location>
        <begin position="540"/>
        <end position="559"/>
    </location>
</feature>
<feature type="chain" id="PRO_5040902885" evidence="8">
    <location>
        <begin position="22"/>
        <end position="1077"/>
    </location>
</feature>
<feature type="compositionally biased region" description="Basic residues" evidence="7">
    <location>
        <begin position="998"/>
        <end position="1027"/>
    </location>
</feature>
<dbReference type="OrthoDB" id="96314at2759"/>
<dbReference type="CDD" id="cd16147">
    <property type="entry name" value="G6S"/>
    <property type="match status" value="1"/>
</dbReference>
<keyword evidence="4" id="KW-0378">Hydrolase</keyword>
<dbReference type="PANTHER" id="PTHR43108:SF16">
    <property type="entry name" value="EXTRACELLULAR SULFATASE SULF-1 HOMOLOG"/>
    <property type="match status" value="1"/>
</dbReference>
<feature type="compositionally biased region" description="Polar residues" evidence="7">
    <location>
        <begin position="963"/>
        <end position="989"/>
    </location>
</feature>
<evidence type="ECO:0000313" key="11">
    <source>
        <dbReference type="Proteomes" id="UP001163046"/>
    </source>
</evidence>
<dbReference type="GO" id="GO:0005539">
    <property type="term" value="F:glycosaminoglycan binding"/>
    <property type="evidence" value="ECO:0007669"/>
    <property type="project" value="TreeGrafter"/>
</dbReference>
<dbReference type="Pfam" id="PF00884">
    <property type="entry name" value="Sulfatase"/>
    <property type="match status" value="1"/>
</dbReference>
<feature type="domain" description="Sulfatase N-terminal" evidence="9">
    <location>
        <begin position="38"/>
        <end position="368"/>
    </location>
</feature>
<comment type="caution">
    <text evidence="10">The sequence shown here is derived from an EMBL/GenBank/DDBJ whole genome shotgun (WGS) entry which is preliminary data.</text>
</comment>
<sequence length="1077" mass="123411">MAKNLVVFAVLLLCHLTSAAARKPKNNFRSGTGSTRRPNIVFILADDLDSELGSPNVMTKMHNILRQEGAEFVNAFVTTPMCCPSRASILTGSYAHNHNTFTNNLNCSSQSWRKGPEKKSYARYLQLSGYVTGYFGKYLNEYDGSWVPVGWNRWEGLLHNSKFYNYTLRHNTYKERHKMSYEQDYFTDLITNRSISFIRRSKAAKPHSPFLAVVSHSAPHGPETAAPQYSNAFPNAQAPRYDNWNFISMDKQWILRETSPMDAQKIAFVDLLHRRRLQTLLSVDDSIQRIFRTLQSLGIENETYIFFTSDHGYHLGQFGLVKGKSMPFESDIRVPFYVRGPIIPKNIRMKDMVLNIDLAPTFLDIAGMKIPKDMDGASVMRLFRKPRAGRRAKRRTHVLWRDTILIERSRGWKRTKSLLEGRSKNKTMTAKERKMTVLERICSRPKYQSPCQPNQLWECVTVDRRPRLRKCRRNATLMAKTTATTRPTTSTLPTTPVKMCVCMKPKPGTEMYENQSDMLPTYDDKLIVSGIDYLTRELRRRSKRTRHSSYSSKKKANEFNAKRYQKELARALKLQNRRANSKVLIRTPDTNTKPESNATGTSPESFGVQEAVEEKLGKLKEKIQEIRMRLGALRDRRKKLLLISARDRYIEYPCPCNHGNDTKLEKATTENVGNGAYDHGADKEDENSDDPFQISPLRRRNKPPKATSRKTDTKKKKVKPRRSKCASPGMNCFYQTNDHWKLPPLWTGGEFCFCPNAANNSYWCLRTINATHNFLYCEFITHFYEYFDLNKDPYQLYNVIDEVSPAVLLELHQQLARMRGCKGEHCTHYHGKKYPQHTTSQPATTKASTTTVQNTRQRITDMTHSPTLSSNMKTPSESSASALTSERSSEDLVNRSKVVVNTPGSADNTTESSEDLLFTTSAPTEAILETVEQSTGEKPPENTVIPVTGADDVSTVLVKSSEPDASSLETNVSSILPTSASSEENTSEMNLKESFKVKPTRGKAPKRRKNGERENRKKKTLPWIKKHKEGNLKINLLSRKGCRYQQKTRRSLKRRKLKKLPRNREKQRRNPRKTKAL</sequence>
<proteinExistence type="inferred from homology"/>
<dbReference type="PROSITE" id="PS00523">
    <property type="entry name" value="SULFATASE_1"/>
    <property type="match status" value="1"/>
</dbReference>
<feature type="compositionally biased region" description="Low complexity" evidence="7">
    <location>
        <begin position="876"/>
        <end position="886"/>
    </location>
</feature>
<evidence type="ECO:0000256" key="8">
    <source>
        <dbReference type="SAM" id="SignalP"/>
    </source>
</evidence>
<evidence type="ECO:0000256" key="3">
    <source>
        <dbReference type="ARBA" id="ARBA00022729"/>
    </source>
</evidence>
<keyword evidence="11" id="KW-1185">Reference proteome</keyword>
<feature type="region of interest" description="Disordered" evidence="7">
    <location>
        <begin position="961"/>
        <end position="1027"/>
    </location>
</feature>
<accession>A0A9W9YET0</accession>
<reference evidence="10" key="1">
    <citation type="submission" date="2023-01" db="EMBL/GenBank/DDBJ databases">
        <title>Genome assembly of the deep-sea coral Lophelia pertusa.</title>
        <authorList>
            <person name="Herrera S."/>
            <person name="Cordes E."/>
        </authorList>
    </citation>
    <scope>NUCLEOTIDE SEQUENCE</scope>
    <source>
        <strain evidence="10">USNM1676648</strain>
        <tissue evidence="10">Polyp</tissue>
    </source>
</reference>
<evidence type="ECO:0000256" key="6">
    <source>
        <dbReference type="SAM" id="Coils"/>
    </source>
</evidence>
<organism evidence="10 11">
    <name type="scientific">Desmophyllum pertusum</name>
    <dbReference type="NCBI Taxonomy" id="174260"/>
    <lineage>
        <taxon>Eukaryota</taxon>
        <taxon>Metazoa</taxon>
        <taxon>Cnidaria</taxon>
        <taxon>Anthozoa</taxon>
        <taxon>Hexacorallia</taxon>
        <taxon>Scleractinia</taxon>
        <taxon>Caryophylliina</taxon>
        <taxon>Caryophylliidae</taxon>
        <taxon>Desmophyllum</taxon>
    </lineage>
</organism>
<feature type="compositionally biased region" description="Basic residues" evidence="7">
    <location>
        <begin position="712"/>
        <end position="724"/>
    </location>
</feature>
<feature type="region of interest" description="Disordered" evidence="7">
    <location>
        <begin position="1040"/>
        <end position="1077"/>
    </location>
</feature>
<dbReference type="EMBL" id="MU827780">
    <property type="protein sequence ID" value="KAJ7337750.1"/>
    <property type="molecule type" value="Genomic_DNA"/>
</dbReference>
<comment type="cofactor">
    <cofactor evidence="1">
        <name>Ca(2+)</name>
        <dbReference type="ChEBI" id="CHEBI:29108"/>
    </cofactor>
</comment>
<feature type="region of interest" description="Disordered" evidence="7">
    <location>
        <begin position="672"/>
        <end position="724"/>
    </location>
</feature>
<feature type="coiled-coil region" evidence="6">
    <location>
        <begin position="609"/>
        <end position="636"/>
    </location>
</feature>
<keyword evidence="3 8" id="KW-0732">Signal</keyword>
<dbReference type="PANTHER" id="PTHR43108">
    <property type="entry name" value="N-ACETYLGLUCOSAMINE-6-SULFATASE FAMILY MEMBER"/>
    <property type="match status" value="1"/>
</dbReference>
<feature type="region of interest" description="Disordered" evidence="7">
    <location>
        <begin position="832"/>
        <end position="894"/>
    </location>
</feature>
<dbReference type="Proteomes" id="UP001163046">
    <property type="component" value="Unassembled WGS sequence"/>
</dbReference>
<dbReference type="Gene3D" id="3.40.720.10">
    <property type="entry name" value="Alkaline Phosphatase, subunit A"/>
    <property type="match status" value="1"/>
</dbReference>
<evidence type="ECO:0000313" key="10">
    <source>
        <dbReference type="EMBL" id="KAJ7337750.1"/>
    </source>
</evidence>
<name>A0A9W9YET0_9CNID</name>
<gene>
    <name evidence="10" type="primary">SULF1</name>
    <name evidence="10" type="ORF">OS493_007903</name>
</gene>
<comment type="similarity">
    <text evidence="2">Belongs to the sulfatase family.</text>
</comment>
<dbReference type="SUPFAM" id="SSF53649">
    <property type="entry name" value="Alkaline phosphatase-like"/>
    <property type="match status" value="2"/>
</dbReference>
<keyword evidence="5" id="KW-0325">Glycoprotein</keyword>
<feature type="compositionally biased region" description="Polar residues" evidence="7">
    <location>
        <begin position="836"/>
        <end position="875"/>
    </location>
</feature>
<protein>
    <submittedName>
        <fullName evidence="10">Extracellular sulfatase Sulf-1</fullName>
    </submittedName>
</protein>
<dbReference type="InterPro" id="IPR017850">
    <property type="entry name" value="Alkaline_phosphatase_core_sf"/>
</dbReference>
<dbReference type="GO" id="GO:0008449">
    <property type="term" value="F:N-acetylglucosamine-6-sulfatase activity"/>
    <property type="evidence" value="ECO:0007669"/>
    <property type="project" value="TreeGrafter"/>
</dbReference>
<evidence type="ECO:0000256" key="4">
    <source>
        <dbReference type="ARBA" id="ARBA00022801"/>
    </source>
</evidence>
<dbReference type="InterPro" id="IPR024607">
    <property type="entry name" value="Sulfatase_CS"/>
</dbReference>